<reference evidence="1" key="1">
    <citation type="submission" date="2022-07" db="EMBL/GenBank/DDBJ databases">
        <title>Phylogenomic reconstructions and comparative analyses of Kickxellomycotina fungi.</title>
        <authorList>
            <person name="Reynolds N.K."/>
            <person name="Stajich J.E."/>
            <person name="Barry K."/>
            <person name="Grigoriev I.V."/>
            <person name="Crous P."/>
            <person name="Smith M.E."/>
        </authorList>
    </citation>
    <scope>NUCLEOTIDE SEQUENCE</scope>
    <source>
        <strain evidence="1">Benny 63K</strain>
    </source>
</reference>
<dbReference type="EMBL" id="JANBPG010000970">
    <property type="protein sequence ID" value="KAJ1892581.1"/>
    <property type="molecule type" value="Genomic_DNA"/>
</dbReference>
<evidence type="ECO:0000313" key="2">
    <source>
        <dbReference type="Proteomes" id="UP001150581"/>
    </source>
</evidence>
<evidence type="ECO:0000313" key="1">
    <source>
        <dbReference type="EMBL" id="KAJ1892581.1"/>
    </source>
</evidence>
<protein>
    <submittedName>
        <fullName evidence="1">Uncharacterized protein</fullName>
    </submittedName>
</protein>
<organism evidence="1 2">
    <name type="scientific">Kickxella alabastrina</name>
    <dbReference type="NCBI Taxonomy" id="61397"/>
    <lineage>
        <taxon>Eukaryota</taxon>
        <taxon>Fungi</taxon>
        <taxon>Fungi incertae sedis</taxon>
        <taxon>Zoopagomycota</taxon>
        <taxon>Kickxellomycotina</taxon>
        <taxon>Kickxellomycetes</taxon>
        <taxon>Kickxellales</taxon>
        <taxon>Kickxellaceae</taxon>
        <taxon>Kickxella</taxon>
    </lineage>
</organism>
<keyword evidence="2" id="KW-1185">Reference proteome</keyword>
<proteinExistence type="predicted"/>
<gene>
    <name evidence="1" type="ORF">LPJ66_006261</name>
</gene>
<name>A0ACC1IGI3_9FUNG</name>
<dbReference type="Proteomes" id="UP001150581">
    <property type="component" value="Unassembled WGS sequence"/>
</dbReference>
<comment type="caution">
    <text evidence="1">The sequence shown here is derived from an EMBL/GenBank/DDBJ whole genome shotgun (WGS) entry which is preliminary data.</text>
</comment>
<sequence length="935" mass="98457">MSNMHVFNTTSSKWYAPDTTNAPKSGPILPGCGADGQGIWAYDPQYGVPNKASTGVSLLDSANWSWRAPTQAGQLPVTRFGAAFSYAPEKKSFYMHGGIPLNVNTNTAEKPPGIANYMDILSPSAVSWNYASNGPARKYHTLCYMKSIESLVMFGGSDQNIASYNDIKVFSVNTNIWQYTVTVDGDFPAERILHSAVCTDDTMYMFGGLNSMDDAPSDSTVWMLKTNGAADFTWSRAPIITGSGLSSGPTARAGHSAVLHNNNMYIFGGIGPSGQDKNMYALDLKTWKWAVSTGDSSDNVKDEGGVNTRVLIAAIVSSVLGVICIGIAAFGFYRWNRRRGTARYPFPGDSEQNGDGSESGPDLDRGGDSGFVGGSEKIHQHNGSDSGPDASDGSGDDRAMAAIGVAAMGIVAGAMKAGGRKDYTQQHKSSGYLLADSSGSRTTQNCRVGSDIVANNYLPPVHTNPSLGSSVMTFSPPMSPLAHMDLSASSSNSNIALHIDRAQTPVFGQGYRQNGASVVPMSQSYSHADVINGILHSGQPIPAWLREAAGRAPAEDENDIGFGASGANVQASGASEQQQAVLAVGNEAARSAHSDTTNGMRAIKYMDAEQTRQRESMLSEVTFDYDTPQTVQGFGTRIPPAIAEPMEPPVPLRMDSLYGELEDDNILSPLDRLAQYHNLDSWAGPGRNRASLAVSEGGETDDTVGASARHAFAHRVSGNGTAAAVLRQRFVGTLSAGTGTGTDTDAGAGTGSKLESAVEADPFPKIDLRIGIIETVSRHPAADSLFVLSVDVGEKSDAGAAPRTIVSGLVGYYSEEQLQGKKIVVLANMKARKLRGVLSQGMLLAAANTKADATQVEVLEAGATAQPGDIVRLLGGDDEAVALAKAKAVVKRQHVIEAFLEGLSLDDRVAKYRGRELVVSGGAITTQSLLSGVVG</sequence>
<accession>A0ACC1IGI3</accession>